<dbReference type="PIRSF" id="PIRSF000390">
    <property type="entry name" value="PLP_StrS"/>
    <property type="match status" value="1"/>
</dbReference>
<dbReference type="GO" id="GO:0000271">
    <property type="term" value="P:polysaccharide biosynthetic process"/>
    <property type="evidence" value="ECO:0007669"/>
    <property type="project" value="TreeGrafter"/>
</dbReference>
<dbReference type="SUPFAM" id="SSF53383">
    <property type="entry name" value="PLP-dependent transferases"/>
    <property type="match status" value="1"/>
</dbReference>
<comment type="caution">
    <text evidence="2">The sequence shown here is derived from an EMBL/GenBank/DDBJ whole genome shotgun (WGS) entry which is preliminary data.</text>
</comment>
<protein>
    <submittedName>
        <fullName evidence="2">DegT/DnrJ/EryC1/StrS aminotransferase</fullName>
    </submittedName>
</protein>
<dbReference type="PANTHER" id="PTHR30244">
    <property type="entry name" value="TRANSAMINASE"/>
    <property type="match status" value="1"/>
</dbReference>
<comment type="similarity">
    <text evidence="1">Belongs to the DegT/DnrJ/EryC1 family.</text>
</comment>
<dbReference type="PANTHER" id="PTHR30244:SF34">
    <property type="entry name" value="DTDP-4-AMINO-4,6-DIDEOXYGALACTOSE TRANSAMINASE"/>
    <property type="match status" value="1"/>
</dbReference>
<dbReference type="Proteomes" id="UP000230731">
    <property type="component" value="Unassembled WGS sequence"/>
</dbReference>
<evidence type="ECO:0000313" key="2">
    <source>
        <dbReference type="EMBL" id="PIT98115.1"/>
    </source>
</evidence>
<dbReference type="Pfam" id="PF01041">
    <property type="entry name" value="DegT_DnrJ_EryC1"/>
    <property type="match status" value="1"/>
</dbReference>
<reference evidence="3" key="1">
    <citation type="submission" date="2017-09" db="EMBL/GenBank/DDBJ databases">
        <title>Depth-based differentiation of microbial function through sediment-hosted aquifers and enrichment of novel symbionts in the deep terrestrial subsurface.</title>
        <authorList>
            <person name="Probst A.J."/>
            <person name="Ladd B."/>
            <person name="Jarett J.K."/>
            <person name="Geller-Mcgrath D.E."/>
            <person name="Sieber C.M.K."/>
            <person name="Emerson J.B."/>
            <person name="Anantharaman K."/>
            <person name="Thomas B.C."/>
            <person name="Malmstrom R."/>
            <person name="Stieglmeier M."/>
            <person name="Klingl A."/>
            <person name="Woyke T."/>
            <person name="Ryan C.M."/>
            <person name="Banfield J.F."/>
        </authorList>
    </citation>
    <scope>NUCLEOTIDE SEQUENCE [LARGE SCALE GENOMIC DNA]</scope>
</reference>
<dbReference type="EMBL" id="PEZP01000031">
    <property type="protein sequence ID" value="PIT98115.1"/>
    <property type="molecule type" value="Genomic_DNA"/>
</dbReference>
<dbReference type="GO" id="GO:0008483">
    <property type="term" value="F:transaminase activity"/>
    <property type="evidence" value="ECO:0007669"/>
    <property type="project" value="UniProtKB-KW"/>
</dbReference>
<evidence type="ECO:0000256" key="1">
    <source>
        <dbReference type="RuleBase" id="RU004508"/>
    </source>
</evidence>
<dbReference type="InterPro" id="IPR015421">
    <property type="entry name" value="PyrdxlP-dep_Trfase_major"/>
</dbReference>
<dbReference type="Gene3D" id="3.90.1150.10">
    <property type="entry name" value="Aspartate Aminotransferase, domain 1"/>
    <property type="match status" value="1"/>
</dbReference>
<proteinExistence type="inferred from homology"/>
<dbReference type="AlphaFoldDB" id="A0A2M6WZC7"/>
<accession>A0A2M6WZC7</accession>
<gene>
    <name evidence="2" type="ORF">COT71_02535</name>
</gene>
<sequence>MIRLPITSKKTGIFLSPPTRYTSSMIKLVAGLFHNEVETKAKLCEFIQSTDRLSIGPECEKFEKDFAAWQGRQHCVLFNSGSSANLALVQALLNLKRIHAGDTAAFSAITWATNVMPLVQLGLIPLPADIELDTLNVSSQTFQALLDQGADLKLLFLTNLLGFCSDIDRIKSICETRGIILIEDNCESLGTIYEGTKLGNWGLASTFSFFVGHHLSTIEGGAVCTDDAELARMLRLVRAHGWDRNLAEDEKQQLRDEHGIDETFFANFTFYALGYNLRPTEITGFLGNVQLPHLDAMVRQRHENFLQLHSAISQNPDILPLRYDHLELVSNFAVPIVGASRQAAERHIAALTRADVETRPLVGGAIPDQPFYKKLYGETAGIAAARQANQHGFYFANHEGLSAAEIDVLTAALAQNLPVPA</sequence>
<name>A0A2M6WZC7_9BACT</name>
<dbReference type="Gene3D" id="3.40.640.10">
    <property type="entry name" value="Type I PLP-dependent aspartate aminotransferase-like (Major domain)"/>
    <property type="match status" value="1"/>
</dbReference>
<dbReference type="InterPro" id="IPR015422">
    <property type="entry name" value="PyrdxlP-dep_Trfase_small"/>
</dbReference>
<dbReference type="InterPro" id="IPR000653">
    <property type="entry name" value="DegT/StrS_aminotransferase"/>
</dbReference>
<keyword evidence="2" id="KW-0032">Aminotransferase</keyword>
<dbReference type="GO" id="GO:0030170">
    <property type="term" value="F:pyridoxal phosphate binding"/>
    <property type="evidence" value="ECO:0007669"/>
    <property type="project" value="TreeGrafter"/>
</dbReference>
<keyword evidence="2" id="KW-0808">Transferase</keyword>
<evidence type="ECO:0000313" key="3">
    <source>
        <dbReference type="Proteomes" id="UP000230731"/>
    </source>
</evidence>
<dbReference type="InterPro" id="IPR015424">
    <property type="entry name" value="PyrdxlP-dep_Trfase"/>
</dbReference>
<organism evidence="2 3">
    <name type="scientific">Candidatus Andersenbacteria bacterium CG10_big_fil_rev_8_21_14_0_10_54_11</name>
    <dbReference type="NCBI Taxonomy" id="1974485"/>
    <lineage>
        <taxon>Bacteria</taxon>
        <taxon>Candidatus Anderseniibacteriota</taxon>
    </lineage>
</organism>
<keyword evidence="1" id="KW-0663">Pyridoxal phosphate</keyword>